<evidence type="ECO:0000256" key="2">
    <source>
        <dbReference type="ARBA" id="ARBA00004651"/>
    </source>
</evidence>
<dbReference type="PROSITE" id="PS50113">
    <property type="entry name" value="PAC"/>
    <property type="match status" value="2"/>
</dbReference>
<evidence type="ECO:0000259" key="13">
    <source>
        <dbReference type="PROSITE" id="PS50109"/>
    </source>
</evidence>
<dbReference type="AlphaFoldDB" id="A0AA51UGG8"/>
<keyword evidence="5" id="KW-0597">Phosphoprotein</keyword>
<feature type="domain" description="HAMP" evidence="16">
    <location>
        <begin position="381"/>
        <end position="433"/>
    </location>
</feature>
<dbReference type="SMART" id="SM00304">
    <property type="entry name" value="HAMP"/>
    <property type="match status" value="1"/>
</dbReference>
<dbReference type="InterPro" id="IPR013655">
    <property type="entry name" value="PAS_fold_3"/>
</dbReference>
<dbReference type="InterPro" id="IPR000700">
    <property type="entry name" value="PAS-assoc_C"/>
</dbReference>
<feature type="domain" description="Histidine kinase" evidence="13">
    <location>
        <begin position="759"/>
        <end position="952"/>
    </location>
</feature>
<keyword evidence="10 12" id="KW-0472">Membrane</keyword>
<dbReference type="InterPro" id="IPR033479">
    <property type="entry name" value="dCache_1"/>
</dbReference>
<evidence type="ECO:0000259" key="15">
    <source>
        <dbReference type="PROSITE" id="PS50113"/>
    </source>
</evidence>
<accession>A0AA51UGG8</accession>
<evidence type="ECO:0000256" key="7">
    <source>
        <dbReference type="ARBA" id="ARBA00022692"/>
    </source>
</evidence>
<protein>
    <recommendedName>
        <fullName evidence="3">histidine kinase</fullName>
        <ecNumber evidence="3">2.7.13.3</ecNumber>
    </recommendedName>
</protein>
<dbReference type="Pfam" id="PF08447">
    <property type="entry name" value="PAS_3"/>
    <property type="match status" value="1"/>
</dbReference>
<dbReference type="KEGG" id="mmav:RE476_10030"/>
<evidence type="ECO:0000259" key="14">
    <source>
        <dbReference type="PROSITE" id="PS50112"/>
    </source>
</evidence>
<dbReference type="GO" id="GO:0005886">
    <property type="term" value="C:plasma membrane"/>
    <property type="evidence" value="ECO:0007669"/>
    <property type="project" value="UniProtKB-SubCell"/>
</dbReference>
<name>A0AA51UGG8_9EURY</name>
<reference evidence="17" key="1">
    <citation type="submission" date="2023-08" db="EMBL/GenBank/DDBJ databases">
        <title>Methanolobus mangrovi sp. nov. and Methanolobus sediminis sp. nov, two novel methylotrophic methanogens isolated from mangrove sediments in China.</title>
        <authorList>
            <person name="Zhou J."/>
        </authorList>
    </citation>
    <scope>NUCLEOTIDE SEQUENCE</scope>
    <source>
        <strain evidence="17">FTZ2</strain>
    </source>
</reference>
<dbReference type="Pfam" id="PF02518">
    <property type="entry name" value="HATPase_c"/>
    <property type="match status" value="1"/>
</dbReference>
<evidence type="ECO:0000313" key="17">
    <source>
        <dbReference type="EMBL" id="WMW21712.1"/>
    </source>
</evidence>
<comment type="catalytic activity">
    <reaction evidence="1">
        <text>ATP + protein L-histidine = ADP + protein N-phospho-L-histidine.</text>
        <dbReference type="EC" id="2.7.13.3"/>
    </reaction>
</comment>
<dbReference type="Pfam" id="PF13426">
    <property type="entry name" value="PAS_9"/>
    <property type="match status" value="1"/>
</dbReference>
<proteinExistence type="predicted"/>
<evidence type="ECO:0000256" key="10">
    <source>
        <dbReference type="ARBA" id="ARBA00023136"/>
    </source>
</evidence>
<dbReference type="Pfam" id="PF07568">
    <property type="entry name" value="HisKA_2"/>
    <property type="match status" value="1"/>
</dbReference>
<dbReference type="Pfam" id="PF18947">
    <property type="entry name" value="HAMP_2"/>
    <property type="match status" value="1"/>
</dbReference>
<keyword evidence="9 12" id="KW-1133">Transmembrane helix</keyword>
<dbReference type="SMART" id="SM00086">
    <property type="entry name" value="PAC"/>
    <property type="match status" value="2"/>
</dbReference>
<keyword evidence="7 12" id="KW-0812">Transmembrane</keyword>
<comment type="subcellular location">
    <subcellularLocation>
        <location evidence="2">Cell membrane</location>
        <topology evidence="2">Multi-pass membrane protein</topology>
    </subcellularLocation>
</comment>
<dbReference type="Proteomes" id="UP001183006">
    <property type="component" value="Chromosome"/>
</dbReference>
<dbReference type="Gene3D" id="3.30.565.10">
    <property type="entry name" value="Histidine kinase-like ATPase, C-terminal domain"/>
    <property type="match status" value="1"/>
</dbReference>
<dbReference type="NCBIfam" id="TIGR00229">
    <property type="entry name" value="sensory_box"/>
    <property type="match status" value="2"/>
</dbReference>
<evidence type="ECO:0000256" key="3">
    <source>
        <dbReference type="ARBA" id="ARBA00012438"/>
    </source>
</evidence>
<dbReference type="InterPro" id="IPR003594">
    <property type="entry name" value="HATPase_dom"/>
</dbReference>
<keyword evidence="18" id="KW-1185">Reference proteome</keyword>
<keyword evidence="11" id="KW-0175">Coiled coil</keyword>
<sequence>MKQNEMPIKAKLIIYIVVSVFLVLIVSTAVSITTVTAQQKELAYLQSVEMARDYANQFDGDMKANMAIAQTIAKTMEMYTTADREEVNNILKNVLETYPSLTGVYVGYEPNAFDGKDNEYINSPDHDSTGRFVPYWNTIQGEIGIEPLVNYDTQDYYQLPKITHEDIVTEPYFYQGIFMVSYDVPILKDDEFIGVAGVDVSLDYIDDVVSEIKAFDTGYAFVTGNTGILVSHPEYKEGIGTHTLYDFDIPEISSAAEDIKNGKGGSVETIDPVTGEEVIMFYEPVRTGNYSFVLVVPKEEMFAGVTKLRNSLVIISIISICFMGLVSYLIATSITSPIDEIVKNFRNIAQDAVDGKLDTRAKTNVEKDFKEIPIGLNMILDAVIAPIRESIRVTNALAKGELGARTELELKGEFKQLGDTLDNFADSLNNIIADSNSVLTAIQNNDFSRNVQIHGEGDFNILTYGIEETRNSLDLAIHEQKKAEKALRDSERKFRTLFESPNDAIYLTDMQGNILEVNEVACSRMGYSHDEFLSLTHMDIDASNRGKDFLKVLKELCKIKSNLLETVHMRKDGTIFPVELSSRMIKFDGYKAVITIARDISKRKQTEKELKKYADELKHSNELKEEMESIINNSPVIVFKWKTETDWPVEFVSDNITKLGYTVEDFTSNTIKYADIIHPDDSERTHLHISNYYMKKDAQLNYEYRIYTKSGDVRWVDERTFIRRDNYGRITLQGIILDVTERKKVEEALFQAENIRKKEIHHRVKNNLQVISSLLYLASDNFEEQDVIEAFMDSRNRVRSMALIHEELYQSKDMTSIDFSDYTEKLMNYLSRSCGSEKKDIKLVSKIEDVYLNVDTAVPLGMIINELVSNSLKHAFPGMKEGEISVELKVLKNDFLLKIKDNGIGISPDIDYRNTESLGLQLVTTLVDQIDGTIELNSIHGTEFIINFAERK</sequence>
<evidence type="ECO:0000256" key="11">
    <source>
        <dbReference type="SAM" id="Coils"/>
    </source>
</evidence>
<dbReference type="SUPFAM" id="SSF55874">
    <property type="entry name" value="ATPase domain of HSP90 chaperone/DNA topoisomerase II/histidine kinase"/>
    <property type="match status" value="1"/>
</dbReference>
<dbReference type="GO" id="GO:0004673">
    <property type="term" value="F:protein histidine kinase activity"/>
    <property type="evidence" value="ECO:0007669"/>
    <property type="project" value="UniProtKB-EC"/>
</dbReference>
<dbReference type="SMART" id="SM00091">
    <property type="entry name" value="PAS"/>
    <property type="match status" value="2"/>
</dbReference>
<evidence type="ECO:0000256" key="9">
    <source>
        <dbReference type="ARBA" id="ARBA00022989"/>
    </source>
</evidence>
<dbReference type="PROSITE" id="PS50109">
    <property type="entry name" value="HIS_KIN"/>
    <property type="match status" value="1"/>
</dbReference>
<feature type="coiled-coil region" evidence="11">
    <location>
        <begin position="466"/>
        <end position="493"/>
    </location>
</feature>
<keyword evidence="8" id="KW-0418">Kinase</keyword>
<keyword evidence="6" id="KW-0808">Transferase</keyword>
<feature type="transmembrane region" description="Helical" evidence="12">
    <location>
        <begin position="12"/>
        <end position="37"/>
    </location>
</feature>
<dbReference type="SMART" id="SM00387">
    <property type="entry name" value="HATPase_c"/>
    <property type="match status" value="1"/>
</dbReference>
<dbReference type="Pfam" id="PF02743">
    <property type="entry name" value="dCache_1"/>
    <property type="match status" value="1"/>
</dbReference>
<evidence type="ECO:0000256" key="8">
    <source>
        <dbReference type="ARBA" id="ARBA00022777"/>
    </source>
</evidence>
<feature type="domain" description="PAC" evidence="15">
    <location>
        <begin position="700"/>
        <end position="751"/>
    </location>
</feature>
<evidence type="ECO:0000256" key="6">
    <source>
        <dbReference type="ARBA" id="ARBA00022679"/>
    </source>
</evidence>
<dbReference type="EMBL" id="CP133594">
    <property type="protein sequence ID" value="WMW21712.1"/>
    <property type="molecule type" value="Genomic_DNA"/>
</dbReference>
<dbReference type="GO" id="GO:0007165">
    <property type="term" value="P:signal transduction"/>
    <property type="evidence" value="ECO:0007669"/>
    <property type="project" value="InterPro"/>
</dbReference>
<evidence type="ECO:0000256" key="1">
    <source>
        <dbReference type="ARBA" id="ARBA00000085"/>
    </source>
</evidence>
<evidence type="ECO:0000313" key="18">
    <source>
        <dbReference type="Proteomes" id="UP001183006"/>
    </source>
</evidence>
<dbReference type="EC" id="2.7.13.3" evidence="3"/>
<dbReference type="PANTHER" id="PTHR43065">
    <property type="entry name" value="SENSOR HISTIDINE KINASE"/>
    <property type="match status" value="1"/>
</dbReference>
<dbReference type="InterPro" id="IPR011495">
    <property type="entry name" value="Sig_transdc_His_kin_sub2_dim/P"/>
</dbReference>
<dbReference type="InterPro" id="IPR035965">
    <property type="entry name" value="PAS-like_dom_sf"/>
</dbReference>
<feature type="domain" description="PAC" evidence="15">
    <location>
        <begin position="562"/>
        <end position="612"/>
    </location>
</feature>
<dbReference type="InterPro" id="IPR005467">
    <property type="entry name" value="His_kinase_dom"/>
</dbReference>
<dbReference type="PANTHER" id="PTHR43065:SF23">
    <property type="entry name" value="SENSOR HISTIDINE KINASE PDTAS"/>
    <property type="match status" value="1"/>
</dbReference>
<dbReference type="Gene3D" id="1.20.120.1530">
    <property type="match status" value="1"/>
</dbReference>
<evidence type="ECO:0000259" key="16">
    <source>
        <dbReference type="PROSITE" id="PS50885"/>
    </source>
</evidence>
<feature type="coiled-coil region" evidence="11">
    <location>
        <begin position="596"/>
        <end position="630"/>
    </location>
</feature>
<dbReference type="InterPro" id="IPR000014">
    <property type="entry name" value="PAS"/>
</dbReference>
<evidence type="ECO:0000256" key="4">
    <source>
        <dbReference type="ARBA" id="ARBA00022475"/>
    </source>
</evidence>
<dbReference type="Gene3D" id="3.30.450.20">
    <property type="entry name" value="PAS domain"/>
    <property type="match status" value="4"/>
</dbReference>
<dbReference type="CDD" id="cd06225">
    <property type="entry name" value="HAMP"/>
    <property type="match status" value="1"/>
</dbReference>
<evidence type="ECO:0000256" key="5">
    <source>
        <dbReference type="ARBA" id="ARBA00022553"/>
    </source>
</evidence>
<dbReference type="CDD" id="cd00130">
    <property type="entry name" value="PAS"/>
    <property type="match status" value="2"/>
</dbReference>
<gene>
    <name evidence="17" type="ORF">RE476_10030</name>
</gene>
<dbReference type="InterPro" id="IPR036890">
    <property type="entry name" value="HATPase_C_sf"/>
</dbReference>
<organism evidence="17 18">
    <name type="scientific">Methanolobus mangrovi</name>
    <dbReference type="NCBI Taxonomy" id="3072977"/>
    <lineage>
        <taxon>Archaea</taxon>
        <taxon>Methanobacteriati</taxon>
        <taxon>Methanobacteriota</taxon>
        <taxon>Stenosarchaea group</taxon>
        <taxon>Methanomicrobia</taxon>
        <taxon>Methanosarcinales</taxon>
        <taxon>Methanosarcinaceae</taxon>
        <taxon>Methanolobus</taxon>
    </lineage>
</organism>
<dbReference type="InterPro" id="IPR001610">
    <property type="entry name" value="PAC"/>
</dbReference>
<dbReference type="CDD" id="cd12913">
    <property type="entry name" value="PDC1_MCP_like"/>
    <property type="match status" value="1"/>
</dbReference>
<dbReference type="PROSITE" id="PS50112">
    <property type="entry name" value="PAS"/>
    <property type="match status" value="1"/>
</dbReference>
<dbReference type="InterPro" id="IPR003660">
    <property type="entry name" value="HAMP_dom"/>
</dbReference>
<dbReference type="PROSITE" id="PS50885">
    <property type="entry name" value="HAMP"/>
    <property type="match status" value="1"/>
</dbReference>
<keyword evidence="4" id="KW-1003">Cell membrane</keyword>
<dbReference type="CDD" id="cd12912">
    <property type="entry name" value="PDC2_MCP_like"/>
    <property type="match status" value="1"/>
</dbReference>
<feature type="domain" description="PAS" evidence="14">
    <location>
        <begin position="490"/>
        <end position="534"/>
    </location>
</feature>
<dbReference type="SUPFAM" id="SSF55785">
    <property type="entry name" value="PYP-like sensor domain (PAS domain)"/>
    <property type="match status" value="2"/>
</dbReference>
<evidence type="ECO:0000256" key="12">
    <source>
        <dbReference type="SAM" id="Phobius"/>
    </source>
</evidence>